<sequence>MFLEKYCQNDNEKISFTRQQASDFAKNIADDFNPLHDIDAKRFCVPGDLLFAIILEKSGLSQNMTFTFSGMVNDGIALNFPNKINESALITDDNGKEYLSVSVSGDNTENTATIRSLTQAYVEFSGHTFPHILVDLMAKEQMMINPTRPMVMYESMSIHLDNLTFTSVKLELAKTTLSIDGKRGVADLVFNLVADKKIIGHGKKHMLLSGLRPYEQDVINEIITMYNNKKAAFLS</sequence>
<dbReference type="Pfam" id="PF12119">
    <property type="entry name" value="DUF3581"/>
    <property type="match status" value="1"/>
</dbReference>
<protein>
    <recommendedName>
        <fullName evidence="3">DUF3581 family protein</fullName>
    </recommendedName>
</protein>
<evidence type="ECO:0000313" key="1">
    <source>
        <dbReference type="EMBL" id="GHE99394.1"/>
    </source>
</evidence>
<dbReference type="InterPro" id="IPR021974">
    <property type="entry name" value="DUF3581"/>
</dbReference>
<accession>A0ABQ3J1G7</accession>
<dbReference type="Proteomes" id="UP000626370">
    <property type="component" value="Unassembled WGS sequence"/>
</dbReference>
<name>A0ABQ3J1G7_9GAMM</name>
<comment type="caution">
    <text evidence="1">The sequence shown here is derived from an EMBL/GenBank/DDBJ whole genome shotgun (WGS) entry which is preliminary data.</text>
</comment>
<dbReference type="RefSeq" id="WP_189379189.1">
    <property type="nucleotide sequence ID" value="NZ_BNAH01000014.1"/>
</dbReference>
<gene>
    <name evidence="1" type="ORF">GCM10011501_31200</name>
</gene>
<evidence type="ECO:0008006" key="3">
    <source>
        <dbReference type="Google" id="ProtNLM"/>
    </source>
</evidence>
<reference evidence="2" key="1">
    <citation type="journal article" date="2019" name="Int. J. Syst. Evol. Microbiol.">
        <title>The Global Catalogue of Microorganisms (GCM) 10K type strain sequencing project: providing services to taxonomists for standard genome sequencing and annotation.</title>
        <authorList>
            <consortium name="The Broad Institute Genomics Platform"/>
            <consortium name="The Broad Institute Genome Sequencing Center for Infectious Disease"/>
            <person name="Wu L."/>
            <person name="Ma J."/>
        </authorList>
    </citation>
    <scope>NUCLEOTIDE SEQUENCE [LARGE SCALE GENOMIC DNA]</scope>
    <source>
        <strain evidence="2">CGMCC 1.15922</strain>
    </source>
</reference>
<proteinExistence type="predicted"/>
<organism evidence="1 2">
    <name type="scientific">Thalassotalea profundi</name>
    <dbReference type="NCBI Taxonomy" id="2036687"/>
    <lineage>
        <taxon>Bacteria</taxon>
        <taxon>Pseudomonadati</taxon>
        <taxon>Pseudomonadota</taxon>
        <taxon>Gammaproteobacteria</taxon>
        <taxon>Alteromonadales</taxon>
        <taxon>Colwelliaceae</taxon>
        <taxon>Thalassotalea</taxon>
    </lineage>
</organism>
<keyword evidence="2" id="KW-1185">Reference proteome</keyword>
<dbReference type="EMBL" id="BNAH01000014">
    <property type="protein sequence ID" value="GHE99394.1"/>
    <property type="molecule type" value="Genomic_DNA"/>
</dbReference>
<evidence type="ECO:0000313" key="2">
    <source>
        <dbReference type="Proteomes" id="UP000626370"/>
    </source>
</evidence>